<evidence type="ECO:0000313" key="1">
    <source>
        <dbReference type="EMBL" id="CAG8829909.1"/>
    </source>
</evidence>
<sequence length="45" mass="5360">NNQYERVNELIPYDKLCKGFLVKWYTNNCEPGITRAREPSFLLII</sequence>
<gene>
    <name evidence="1" type="ORF">RPERSI_LOCUS27628</name>
</gene>
<protein>
    <submittedName>
        <fullName evidence="1">19959_t:CDS:1</fullName>
    </submittedName>
</protein>
<evidence type="ECO:0000313" key="2">
    <source>
        <dbReference type="Proteomes" id="UP000789920"/>
    </source>
</evidence>
<dbReference type="EMBL" id="CAJVQC010098139">
    <property type="protein sequence ID" value="CAG8829909.1"/>
    <property type="molecule type" value="Genomic_DNA"/>
</dbReference>
<feature type="non-terminal residue" evidence="1">
    <location>
        <position position="45"/>
    </location>
</feature>
<dbReference type="Proteomes" id="UP000789920">
    <property type="component" value="Unassembled WGS sequence"/>
</dbReference>
<feature type="non-terminal residue" evidence="1">
    <location>
        <position position="1"/>
    </location>
</feature>
<comment type="caution">
    <text evidence="1">The sequence shown here is derived from an EMBL/GenBank/DDBJ whole genome shotgun (WGS) entry which is preliminary data.</text>
</comment>
<proteinExistence type="predicted"/>
<keyword evidence="2" id="KW-1185">Reference proteome</keyword>
<reference evidence="1" key="1">
    <citation type="submission" date="2021-06" db="EMBL/GenBank/DDBJ databases">
        <authorList>
            <person name="Kallberg Y."/>
            <person name="Tangrot J."/>
            <person name="Rosling A."/>
        </authorList>
    </citation>
    <scope>NUCLEOTIDE SEQUENCE</scope>
    <source>
        <strain evidence="1">MA461A</strain>
    </source>
</reference>
<accession>A0ACA9S790</accession>
<organism evidence="1 2">
    <name type="scientific">Racocetra persica</name>
    <dbReference type="NCBI Taxonomy" id="160502"/>
    <lineage>
        <taxon>Eukaryota</taxon>
        <taxon>Fungi</taxon>
        <taxon>Fungi incertae sedis</taxon>
        <taxon>Mucoromycota</taxon>
        <taxon>Glomeromycotina</taxon>
        <taxon>Glomeromycetes</taxon>
        <taxon>Diversisporales</taxon>
        <taxon>Gigasporaceae</taxon>
        <taxon>Racocetra</taxon>
    </lineage>
</organism>
<name>A0ACA9S790_9GLOM</name>